<dbReference type="InterPro" id="IPR008278">
    <property type="entry name" value="4-PPantetheinyl_Trfase_dom"/>
</dbReference>
<dbReference type="GO" id="GO:0008897">
    <property type="term" value="F:holo-[acyl-carrier-protein] synthase activity"/>
    <property type="evidence" value="ECO:0007669"/>
    <property type="project" value="InterPro"/>
</dbReference>
<dbReference type="PANTHER" id="PTHR12215:SF10">
    <property type="entry name" value="L-AMINOADIPATE-SEMIALDEHYDE DEHYDROGENASE-PHOSPHOPANTETHEINYL TRANSFERASE"/>
    <property type="match status" value="1"/>
</dbReference>
<keyword evidence="2 4" id="KW-0808">Transferase</keyword>
<organism evidence="4 5">
    <name type="scientific">Iamia majanohamensis</name>
    <dbReference type="NCBI Taxonomy" id="467976"/>
    <lineage>
        <taxon>Bacteria</taxon>
        <taxon>Bacillati</taxon>
        <taxon>Actinomycetota</taxon>
        <taxon>Acidimicrobiia</taxon>
        <taxon>Acidimicrobiales</taxon>
        <taxon>Iamiaceae</taxon>
        <taxon>Iamia</taxon>
    </lineage>
</organism>
<evidence type="ECO:0000256" key="1">
    <source>
        <dbReference type="ARBA" id="ARBA00010990"/>
    </source>
</evidence>
<dbReference type="PANTHER" id="PTHR12215">
    <property type="entry name" value="PHOSPHOPANTETHEINE TRANSFERASE"/>
    <property type="match status" value="1"/>
</dbReference>
<dbReference type="SUPFAM" id="SSF56214">
    <property type="entry name" value="4'-phosphopantetheinyl transferase"/>
    <property type="match status" value="2"/>
</dbReference>
<evidence type="ECO:0000313" key="5">
    <source>
        <dbReference type="Proteomes" id="UP001216390"/>
    </source>
</evidence>
<sequence length="214" mass="22595">MALAAVDVQLVPVDGAGPHDADLALLPVRERDRLAQRRDPADRHRSAAAHAALRRLLGSRLGRDPADVEVGRSETGALVVGEQGWWASVAHSADLAACALARRPVGVDVEGASPPTDPAALARWCSPAEVRALGRASPTGRDAAVRRAWARKEAVAKALGAGLAVPFADLDVRHALVRVPGRRRPVAVRDVDVGPGRSGAVALDHLWVVVRTRR</sequence>
<evidence type="ECO:0000256" key="2">
    <source>
        <dbReference type="ARBA" id="ARBA00022679"/>
    </source>
</evidence>
<dbReference type="GO" id="GO:0019878">
    <property type="term" value="P:lysine biosynthetic process via aminoadipic acid"/>
    <property type="evidence" value="ECO:0007669"/>
    <property type="project" value="TreeGrafter"/>
</dbReference>
<keyword evidence="5" id="KW-1185">Reference proteome</keyword>
<evidence type="ECO:0000313" key="4">
    <source>
        <dbReference type="EMBL" id="WCO66785.1"/>
    </source>
</evidence>
<gene>
    <name evidence="4" type="ORF">PO878_20035</name>
</gene>
<dbReference type="Pfam" id="PF01648">
    <property type="entry name" value="ACPS"/>
    <property type="match status" value="1"/>
</dbReference>
<reference evidence="4" key="1">
    <citation type="submission" date="2023-01" db="EMBL/GenBank/DDBJ databases">
        <title>The diversity of Class Acidimicrobiia in South China Sea sediment environments and the proposal of Iamia marina sp. nov., a novel species of the genus Iamia.</title>
        <authorList>
            <person name="He Y."/>
            <person name="Tian X."/>
        </authorList>
    </citation>
    <scope>NUCLEOTIDE SEQUENCE</scope>
    <source>
        <strain evidence="4">DSM 19957</strain>
    </source>
</reference>
<dbReference type="KEGG" id="ima:PO878_20035"/>
<dbReference type="GO" id="GO:0000287">
    <property type="term" value="F:magnesium ion binding"/>
    <property type="evidence" value="ECO:0007669"/>
    <property type="project" value="InterPro"/>
</dbReference>
<dbReference type="EMBL" id="CP116942">
    <property type="protein sequence ID" value="WCO66785.1"/>
    <property type="molecule type" value="Genomic_DNA"/>
</dbReference>
<evidence type="ECO:0000259" key="3">
    <source>
        <dbReference type="Pfam" id="PF01648"/>
    </source>
</evidence>
<name>A0AAE9Y523_9ACTN</name>
<comment type="similarity">
    <text evidence="1">Belongs to the P-Pant transferase superfamily. Gsp/Sfp/HetI/AcpT family.</text>
</comment>
<dbReference type="Proteomes" id="UP001216390">
    <property type="component" value="Chromosome"/>
</dbReference>
<dbReference type="Gene3D" id="3.90.470.20">
    <property type="entry name" value="4'-phosphopantetheinyl transferase domain"/>
    <property type="match status" value="2"/>
</dbReference>
<dbReference type="InterPro" id="IPR050559">
    <property type="entry name" value="P-Pant_transferase_sf"/>
</dbReference>
<feature type="domain" description="4'-phosphopantetheinyl transferase" evidence="3">
    <location>
        <begin position="104"/>
        <end position="174"/>
    </location>
</feature>
<proteinExistence type="inferred from homology"/>
<accession>A0AAE9Y523</accession>
<dbReference type="RefSeq" id="WP_272736307.1">
    <property type="nucleotide sequence ID" value="NZ_CP116942.1"/>
</dbReference>
<dbReference type="GO" id="GO:0005829">
    <property type="term" value="C:cytosol"/>
    <property type="evidence" value="ECO:0007669"/>
    <property type="project" value="TreeGrafter"/>
</dbReference>
<dbReference type="AlphaFoldDB" id="A0AAE9Y523"/>
<protein>
    <submittedName>
        <fullName evidence="4">4'-phosphopantetheinyl transferase superfamily protein</fullName>
    </submittedName>
</protein>
<dbReference type="InterPro" id="IPR037143">
    <property type="entry name" value="4-PPantetheinyl_Trfase_dom_sf"/>
</dbReference>